<dbReference type="InterPro" id="IPR007914">
    <property type="entry name" value="UPF0193"/>
</dbReference>
<dbReference type="PANTHER" id="PTHR28348:SF1">
    <property type="entry name" value="UPF0193 PROTEIN EVG1"/>
    <property type="match status" value="1"/>
</dbReference>
<evidence type="ECO:0000313" key="2">
    <source>
        <dbReference type="EMBL" id="KAK9841491.1"/>
    </source>
</evidence>
<feature type="region of interest" description="Disordered" evidence="1">
    <location>
        <begin position="37"/>
        <end position="108"/>
    </location>
</feature>
<feature type="compositionally biased region" description="Low complexity" evidence="1">
    <location>
        <begin position="81"/>
        <end position="90"/>
    </location>
</feature>
<evidence type="ECO:0008006" key="4">
    <source>
        <dbReference type="Google" id="ProtNLM"/>
    </source>
</evidence>
<dbReference type="PANTHER" id="PTHR28348">
    <property type="entry name" value="UPF0193 PROTEIN EVG1"/>
    <property type="match status" value="1"/>
</dbReference>
<reference evidence="2 3" key="1">
    <citation type="journal article" date="2024" name="Nat. Commun.">
        <title>Phylogenomics reveals the evolutionary origins of lichenization in chlorophyte algae.</title>
        <authorList>
            <person name="Puginier C."/>
            <person name="Libourel C."/>
            <person name="Otte J."/>
            <person name="Skaloud P."/>
            <person name="Haon M."/>
            <person name="Grisel S."/>
            <person name="Petersen M."/>
            <person name="Berrin J.G."/>
            <person name="Delaux P.M."/>
            <person name="Dal Grande F."/>
            <person name="Keller J."/>
        </authorList>
    </citation>
    <scope>NUCLEOTIDE SEQUENCE [LARGE SCALE GENOMIC DNA]</scope>
    <source>
        <strain evidence="2 3">SAG 2145</strain>
    </source>
</reference>
<organism evidence="2 3">
    <name type="scientific">Apatococcus lobatus</name>
    <dbReference type="NCBI Taxonomy" id="904363"/>
    <lineage>
        <taxon>Eukaryota</taxon>
        <taxon>Viridiplantae</taxon>
        <taxon>Chlorophyta</taxon>
        <taxon>core chlorophytes</taxon>
        <taxon>Trebouxiophyceae</taxon>
        <taxon>Chlorellales</taxon>
        <taxon>Chlorellaceae</taxon>
        <taxon>Apatococcus</taxon>
    </lineage>
</organism>
<accession>A0AAW1S6Z0</accession>
<dbReference type="Proteomes" id="UP001438707">
    <property type="component" value="Unassembled WGS sequence"/>
</dbReference>
<feature type="compositionally biased region" description="Basic and acidic residues" evidence="1">
    <location>
        <begin position="94"/>
        <end position="106"/>
    </location>
</feature>
<protein>
    <recommendedName>
        <fullName evidence="4">Enkurin domain-containing protein</fullName>
    </recommendedName>
</protein>
<name>A0AAW1S6Z0_9CHLO</name>
<gene>
    <name evidence="2" type="ORF">WJX74_006700</name>
</gene>
<evidence type="ECO:0000256" key="1">
    <source>
        <dbReference type="SAM" id="MobiDB-lite"/>
    </source>
</evidence>
<feature type="region of interest" description="Disordered" evidence="1">
    <location>
        <begin position="1"/>
        <end position="25"/>
    </location>
</feature>
<evidence type="ECO:0000313" key="3">
    <source>
        <dbReference type="Proteomes" id="UP001438707"/>
    </source>
</evidence>
<keyword evidence="3" id="KW-1185">Reference proteome</keyword>
<dbReference type="AlphaFoldDB" id="A0AAW1S6Z0"/>
<sequence>MAQLEDTQQLEREYDPDSLIGLLGRGSTAGSKLYRLYYGKPPGASVGNTYNKHNMDRLRSFKSASTTKSSADEKPLSRSTPPEVRVPRVGRPGKRAEPHPDSDKGRRPAAIILANLEREAEELSSMQPPAPSGPLLDDKEKARLASLMQYRGAPPDASAKIAVQYDPTKSPGQLREIRMLERLFSEVLHEIQLLKQDIAGRISCSDENLRDQSNVRKLQGDLKFKVQELGRIDALIQQTEVSSPC</sequence>
<dbReference type="EMBL" id="JALJOS010000003">
    <property type="protein sequence ID" value="KAK9841491.1"/>
    <property type="molecule type" value="Genomic_DNA"/>
</dbReference>
<comment type="caution">
    <text evidence="2">The sequence shown here is derived from an EMBL/GenBank/DDBJ whole genome shotgun (WGS) entry which is preliminary data.</text>
</comment>
<proteinExistence type="predicted"/>